<dbReference type="EC" id="2.7.7.33" evidence="2"/>
<dbReference type="Pfam" id="PF00483">
    <property type="entry name" value="NTP_transferase"/>
    <property type="match status" value="1"/>
</dbReference>
<dbReference type="SUPFAM" id="SSF53448">
    <property type="entry name" value="Nucleotide-diphospho-sugar transferases"/>
    <property type="match status" value="1"/>
</dbReference>
<evidence type="ECO:0000313" key="3">
    <source>
        <dbReference type="Proteomes" id="UP001606305"/>
    </source>
</evidence>
<dbReference type="EMBL" id="JBIGIA010000005">
    <property type="protein sequence ID" value="MFG6456913.1"/>
    <property type="molecule type" value="Genomic_DNA"/>
</dbReference>
<sequence length="257" mass="28946">MKAVILAGGLGTRLSEETATRPKPMVEIGGKPILWHILKMYSHHGVNDFVICCGYKGYVIKEYFANYFLHMSDVTFDMRSNRMEVHHKRAEPWSVTLVDTGDESMTGGRLRRVADYVRNEEAFCFTYGDGVGDIDIGATIDFHKSHGKAATLTATYPPGRFGALDIHDRQVKSFKEKPKGDGAMINGGFFVLSPRVLDYLSSDADIWEQEPLQGLAADGQLMACEHQGFWQPMDTLRDKHLLEELWASGKAPWKQWD</sequence>
<dbReference type="Gene3D" id="3.90.550.10">
    <property type="entry name" value="Spore Coat Polysaccharide Biosynthesis Protein SpsA, Chain A"/>
    <property type="match status" value="1"/>
</dbReference>
<dbReference type="InterPro" id="IPR046981">
    <property type="entry name" value="G1P_cyt_trans"/>
</dbReference>
<dbReference type="PANTHER" id="PTHR47183">
    <property type="entry name" value="GLUCOSE-1-PHOSPHATE CYTIDYLYLTRANSFERASE-RELATED"/>
    <property type="match status" value="1"/>
</dbReference>
<dbReference type="CDD" id="cd02524">
    <property type="entry name" value="G1P_cytidylyltransferase"/>
    <property type="match status" value="1"/>
</dbReference>
<evidence type="ECO:0000313" key="2">
    <source>
        <dbReference type="EMBL" id="MFG6456913.1"/>
    </source>
</evidence>
<dbReference type="InterPro" id="IPR029044">
    <property type="entry name" value="Nucleotide-diphossugar_trans"/>
</dbReference>
<keyword evidence="2" id="KW-0808">Transferase</keyword>
<proteinExistence type="predicted"/>
<feature type="domain" description="Nucleotidyl transferase" evidence="1">
    <location>
        <begin position="2"/>
        <end position="206"/>
    </location>
</feature>
<dbReference type="NCBIfam" id="TIGR02623">
    <property type="entry name" value="G1P_cyt_trans"/>
    <property type="match status" value="1"/>
</dbReference>
<dbReference type="GO" id="GO:0047343">
    <property type="term" value="F:glucose-1-phosphate cytidylyltransferase activity"/>
    <property type="evidence" value="ECO:0007669"/>
    <property type="project" value="UniProtKB-EC"/>
</dbReference>
<gene>
    <name evidence="2" type="primary">rfbF</name>
    <name evidence="2" type="ORF">ACG00X_08705</name>
</gene>
<organism evidence="2 3">
    <name type="scientific">Pelomonas nitida</name>
    <dbReference type="NCBI Taxonomy" id="3299027"/>
    <lineage>
        <taxon>Bacteria</taxon>
        <taxon>Pseudomonadati</taxon>
        <taxon>Pseudomonadota</taxon>
        <taxon>Betaproteobacteria</taxon>
        <taxon>Burkholderiales</taxon>
        <taxon>Sphaerotilaceae</taxon>
        <taxon>Roseateles</taxon>
    </lineage>
</organism>
<evidence type="ECO:0000259" key="1">
    <source>
        <dbReference type="Pfam" id="PF00483"/>
    </source>
</evidence>
<accession>A0ABW7G4Q0</accession>
<keyword evidence="2" id="KW-0548">Nucleotidyltransferase</keyword>
<dbReference type="InterPro" id="IPR005835">
    <property type="entry name" value="NTP_transferase_dom"/>
</dbReference>
<comment type="caution">
    <text evidence="2">The sequence shown here is derived from an EMBL/GenBank/DDBJ whole genome shotgun (WGS) entry which is preliminary data.</text>
</comment>
<dbReference type="RefSeq" id="WP_394487716.1">
    <property type="nucleotide sequence ID" value="NZ_JBIGIA010000005.1"/>
</dbReference>
<dbReference type="Proteomes" id="UP001606305">
    <property type="component" value="Unassembled WGS sequence"/>
</dbReference>
<keyword evidence="3" id="KW-1185">Reference proteome</keyword>
<name>A0ABW7G4Q0_9BURK</name>
<protein>
    <submittedName>
        <fullName evidence="2">Glucose-1-phosphate cytidylyltransferase</fullName>
        <ecNumber evidence="2">2.7.7.33</ecNumber>
    </submittedName>
</protein>
<dbReference type="InterPro" id="IPR013446">
    <property type="entry name" value="G1P_cyt_trans-like"/>
</dbReference>
<dbReference type="PANTHER" id="PTHR47183:SF1">
    <property type="entry name" value="GLUCOSE-1-PHOSPHATE CYTIDYLYLTRANSFERASE"/>
    <property type="match status" value="1"/>
</dbReference>
<reference evidence="2 3" key="1">
    <citation type="submission" date="2024-09" db="EMBL/GenBank/DDBJ databases">
        <title>Novel species of the genus Pelomonas and Roseateles isolated from streams.</title>
        <authorList>
            <person name="Lu H."/>
        </authorList>
    </citation>
    <scope>NUCLEOTIDE SEQUENCE [LARGE SCALE GENOMIC DNA]</scope>
    <source>
        <strain evidence="2 3">BYS96W</strain>
    </source>
</reference>